<keyword evidence="2" id="KW-1185">Reference proteome</keyword>
<dbReference type="Proteomes" id="UP000318585">
    <property type="component" value="Unassembled WGS sequence"/>
</dbReference>
<dbReference type="AlphaFoldDB" id="A0A553CNG9"/>
<evidence type="ECO:0000313" key="2">
    <source>
        <dbReference type="Proteomes" id="UP000318585"/>
    </source>
</evidence>
<protein>
    <submittedName>
        <fullName evidence="1">Uncharacterized protein</fullName>
    </submittedName>
</protein>
<dbReference type="OrthoDB" id="9778250at2"/>
<dbReference type="EMBL" id="VJZR01000003">
    <property type="protein sequence ID" value="TRX22072.1"/>
    <property type="molecule type" value="Genomic_DNA"/>
</dbReference>
<reference evidence="1 2" key="1">
    <citation type="submission" date="2019-07" db="EMBL/GenBank/DDBJ databases">
        <title>Novel species of Flavobacterium.</title>
        <authorList>
            <person name="Liu Q."/>
            <person name="Xin Y.-H."/>
        </authorList>
    </citation>
    <scope>NUCLEOTIDE SEQUENCE [LARGE SCALE GENOMIC DNA]</scope>
    <source>
        <strain evidence="1 2">LB3P56</strain>
    </source>
</reference>
<evidence type="ECO:0000313" key="1">
    <source>
        <dbReference type="EMBL" id="TRX22072.1"/>
    </source>
</evidence>
<proteinExistence type="predicted"/>
<name>A0A553CNG9_9FLAO</name>
<sequence length="114" mass="13289">MQISDCRFQIAGSRFTEIICPLFVIPTKEESQQTRAIDENESFVITIKEVEWTCYKKGNYEIKDNILTLKKDNLIQETDSLFTYKYKTDSKKKVLIPLEKGFNTITIKLSNKTP</sequence>
<gene>
    <name evidence="1" type="ORF">FNW17_05220</name>
</gene>
<comment type="caution">
    <text evidence="1">The sequence shown here is derived from an EMBL/GenBank/DDBJ whole genome shotgun (WGS) entry which is preliminary data.</text>
</comment>
<accession>A0A553CNG9</accession>
<organism evidence="1 2">
    <name type="scientific">Flavobacterium franklandianum</name>
    <dbReference type="NCBI Taxonomy" id="2594430"/>
    <lineage>
        <taxon>Bacteria</taxon>
        <taxon>Pseudomonadati</taxon>
        <taxon>Bacteroidota</taxon>
        <taxon>Flavobacteriia</taxon>
        <taxon>Flavobacteriales</taxon>
        <taxon>Flavobacteriaceae</taxon>
        <taxon>Flavobacterium</taxon>
    </lineage>
</organism>
<dbReference type="RefSeq" id="WP_144071061.1">
    <property type="nucleotide sequence ID" value="NZ_VJZR01000003.1"/>
</dbReference>